<organism evidence="1">
    <name type="scientific">bioreactor metagenome</name>
    <dbReference type="NCBI Taxonomy" id="1076179"/>
    <lineage>
        <taxon>unclassified sequences</taxon>
        <taxon>metagenomes</taxon>
        <taxon>ecological metagenomes</taxon>
    </lineage>
</organism>
<name>A0A645J582_9ZZZZ</name>
<gene>
    <name evidence="1" type="ORF">SDC9_202294</name>
</gene>
<accession>A0A645J582</accession>
<dbReference type="AlphaFoldDB" id="A0A645J582"/>
<dbReference type="EMBL" id="VSSQ01123039">
    <property type="protein sequence ID" value="MPN54623.1"/>
    <property type="molecule type" value="Genomic_DNA"/>
</dbReference>
<comment type="caution">
    <text evidence="1">The sequence shown here is derived from an EMBL/GenBank/DDBJ whole genome shotgun (WGS) entry which is preliminary data.</text>
</comment>
<proteinExistence type="predicted"/>
<protein>
    <submittedName>
        <fullName evidence="1">Uncharacterized protein</fullName>
    </submittedName>
</protein>
<sequence>MAWLRENKAKGDQKVYGIICLNNPSEDIIHKVQLDNDIRLIEYSIAYREIH</sequence>
<evidence type="ECO:0000313" key="1">
    <source>
        <dbReference type="EMBL" id="MPN54623.1"/>
    </source>
</evidence>
<reference evidence="1" key="1">
    <citation type="submission" date="2019-08" db="EMBL/GenBank/DDBJ databases">
        <authorList>
            <person name="Kucharzyk K."/>
            <person name="Murdoch R.W."/>
            <person name="Higgins S."/>
            <person name="Loffler F."/>
        </authorList>
    </citation>
    <scope>NUCLEOTIDE SEQUENCE</scope>
</reference>